<reference evidence="1 2" key="1">
    <citation type="journal article" date="2019" name="Commun. Biol.">
        <title>The bagworm genome reveals a unique fibroin gene that provides high tensile strength.</title>
        <authorList>
            <person name="Kono N."/>
            <person name="Nakamura H."/>
            <person name="Ohtoshi R."/>
            <person name="Tomita M."/>
            <person name="Numata K."/>
            <person name="Arakawa K."/>
        </authorList>
    </citation>
    <scope>NUCLEOTIDE SEQUENCE [LARGE SCALE GENOMIC DNA]</scope>
</reference>
<comment type="caution">
    <text evidence="1">The sequence shown here is derived from an EMBL/GenBank/DDBJ whole genome shotgun (WGS) entry which is preliminary data.</text>
</comment>
<accession>A0A4C1UIW5</accession>
<proteinExistence type="predicted"/>
<sequence length="110" mass="12334">MFARLLRADGFVSLAAIETFQPEIRDCGRVRLGSVTVTIMWHRPLLRRSYKIVVLALNSFADGPRYIFVTFCSAFIAKKNNCIDLRMSLKISQRHGSCGPELACPLSPMA</sequence>
<keyword evidence="2" id="KW-1185">Reference proteome</keyword>
<evidence type="ECO:0000313" key="1">
    <source>
        <dbReference type="EMBL" id="GBP25886.1"/>
    </source>
</evidence>
<organism evidence="1 2">
    <name type="scientific">Eumeta variegata</name>
    <name type="common">Bagworm moth</name>
    <name type="synonym">Eumeta japonica</name>
    <dbReference type="NCBI Taxonomy" id="151549"/>
    <lineage>
        <taxon>Eukaryota</taxon>
        <taxon>Metazoa</taxon>
        <taxon>Ecdysozoa</taxon>
        <taxon>Arthropoda</taxon>
        <taxon>Hexapoda</taxon>
        <taxon>Insecta</taxon>
        <taxon>Pterygota</taxon>
        <taxon>Neoptera</taxon>
        <taxon>Endopterygota</taxon>
        <taxon>Lepidoptera</taxon>
        <taxon>Glossata</taxon>
        <taxon>Ditrysia</taxon>
        <taxon>Tineoidea</taxon>
        <taxon>Psychidae</taxon>
        <taxon>Oiketicinae</taxon>
        <taxon>Eumeta</taxon>
    </lineage>
</organism>
<protein>
    <submittedName>
        <fullName evidence="1">Uncharacterized protein</fullName>
    </submittedName>
</protein>
<gene>
    <name evidence="1" type="ORF">EVAR_81769_1</name>
</gene>
<dbReference type="EMBL" id="BGZK01000173">
    <property type="protein sequence ID" value="GBP25886.1"/>
    <property type="molecule type" value="Genomic_DNA"/>
</dbReference>
<name>A0A4C1UIW5_EUMVA</name>
<evidence type="ECO:0000313" key="2">
    <source>
        <dbReference type="Proteomes" id="UP000299102"/>
    </source>
</evidence>
<dbReference type="Proteomes" id="UP000299102">
    <property type="component" value="Unassembled WGS sequence"/>
</dbReference>
<dbReference type="AlphaFoldDB" id="A0A4C1UIW5"/>